<organism evidence="6 7">
    <name type="scientific">Leucobacter denitrificans</name>
    <dbReference type="NCBI Taxonomy" id="683042"/>
    <lineage>
        <taxon>Bacteria</taxon>
        <taxon>Bacillati</taxon>
        <taxon>Actinomycetota</taxon>
        <taxon>Actinomycetes</taxon>
        <taxon>Micrococcales</taxon>
        <taxon>Microbacteriaceae</taxon>
        <taxon>Leucobacter</taxon>
    </lineage>
</organism>
<dbReference type="PANTHER" id="PTHR30290:SF9">
    <property type="entry name" value="OLIGOPEPTIDE-BINDING PROTEIN APPA"/>
    <property type="match status" value="1"/>
</dbReference>
<dbReference type="Gene3D" id="3.90.76.10">
    <property type="entry name" value="Dipeptide-binding Protein, Domain 1"/>
    <property type="match status" value="1"/>
</dbReference>
<dbReference type="InterPro" id="IPR030678">
    <property type="entry name" value="Peptide/Ni-bd"/>
</dbReference>
<dbReference type="SUPFAM" id="SSF53850">
    <property type="entry name" value="Periplasmic binding protein-like II"/>
    <property type="match status" value="1"/>
</dbReference>
<proteinExistence type="inferred from homology"/>
<dbReference type="InterPro" id="IPR000914">
    <property type="entry name" value="SBP_5_dom"/>
</dbReference>
<dbReference type="PANTHER" id="PTHR30290">
    <property type="entry name" value="PERIPLASMIC BINDING COMPONENT OF ABC TRANSPORTER"/>
    <property type="match status" value="1"/>
</dbReference>
<keyword evidence="3 4" id="KW-0732">Signal</keyword>
<feature type="domain" description="Solute-binding protein family 5" evidence="5">
    <location>
        <begin position="91"/>
        <end position="431"/>
    </location>
</feature>
<sequence>MNPKKQRRFAISRKFQRGALVGLAGFALALTSCAGGGSGATTSGGGGGSELVIAQSEDIQTFDPAMFRGRATQYVLRQIMTPLTEINNDMEVVPALGTEWEMIEDTVWQVKLREGVTFTNGEAFNADAVKYSFDRILDPANASPRRSLIVTLDSVEVVDEHTVNFHTTQRDGAFPLALAYIEIAAPEYMEEVGPEAFAEAPIGTGPFKLVSSNPGRGIIMERNDDYFGEAPSFEQLVIKIIPETASRIAALQSGEADIINAVPADLAGTITGSAEAVSASGTEVWHLAMQVNNGTFSDVEARQAMQSAINQQQIADTVFEGRAEALNQPAFENMNCYNPDFKGYEFDPEAAAEVLSDLPAVTLDTIESEKHVAEALAGQLRQAGLNVNVNSMEDGAYLARINAGESELYLASWGAGRGTCDEIWRQHFHSSTRESQVFTGYTSPEIDNLIDSAFAQVPDMDAANEYYVPLMNKLMEDSPWVPIVNPDQIYGVSTAVTGFEPSPIGQFNITTVEITE</sequence>
<comment type="similarity">
    <text evidence="1">Belongs to the bacterial solute-binding protein 5 family.</text>
</comment>
<dbReference type="InterPro" id="IPR039424">
    <property type="entry name" value="SBP_5"/>
</dbReference>
<protein>
    <submittedName>
        <fullName evidence="6">ABC transporter substrate-binding protein</fullName>
    </submittedName>
</protein>
<dbReference type="GO" id="GO:0042597">
    <property type="term" value="C:periplasmic space"/>
    <property type="evidence" value="ECO:0007669"/>
    <property type="project" value="UniProtKB-ARBA"/>
</dbReference>
<evidence type="ECO:0000256" key="3">
    <source>
        <dbReference type="ARBA" id="ARBA00022729"/>
    </source>
</evidence>
<dbReference type="GO" id="GO:0015833">
    <property type="term" value="P:peptide transport"/>
    <property type="evidence" value="ECO:0007669"/>
    <property type="project" value="TreeGrafter"/>
</dbReference>
<dbReference type="Gene3D" id="3.40.190.10">
    <property type="entry name" value="Periplasmic binding protein-like II"/>
    <property type="match status" value="1"/>
</dbReference>
<dbReference type="Proteomes" id="UP000515934">
    <property type="component" value="Chromosome"/>
</dbReference>
<accession>A0A7G9S315</accession>
<dbReference type="KEGG" id="ldn:H9L06_08095"/>
<evidence type="ECO:0000256" key="4">
    <source>
        <dbReference type="SAM" id="SignalP"/>
    </source>
</evidence>
<dbReference type="RefSeq" id="WP_187554711.1">
    <property type="nucleotide sequence ID" value="NZ_CP060716.1"/>
</dbReference>
<feature type="chain" id="PRO_5039576290" evidence="4">
    <location>
        <begin position="35"/>
        <end position="516"/>
    </location>
</feature>
<name>A0A7G9S315_9MICO</name>
<dbReference type="GO" id="GO:1904680">
    <property type="term" value="F:peptide transmembrane transporter activity"/>
    <property type="evidence" value="ECO:0007669"/>
    <property type="project" value="TreeGrafter"/>
</dbReference>
<dbReference type="GO" id="GO:0043190">
    <property type="term" value="C:ATP-binding cassette (ABC) transporter complex"/>
    <property type="evidence" value="ECO:0007669"/>
    <property type="project" value="InterPro"/>
</dbReference>
<evidence type="ECO:0000259" key="5">
    <source>
        <dbReference type="Pfam" id="PF00496"/>
    </source>
</evidence>
<reference evidence="6 7" key="1">
    <citation type="submission" date="2020-08" db="EMBL/GenBank/DDBJ databases">
        <title>Genome sequence of Leucobacter denitrificans KACC 14055T.</title>
        <authorList>
            <person name="Hyun D.-W."/>
            <person name="Bae J.-W."/>
        </authorList>
    </citation>
    <scope>NUCLEOTIDE SEQUENCE [LARGE SCALE GENOMIC DNA]</scope>
    <source>
        <strain evidence="6 7">KACC 14055</strain>
    </source>
</reference>
<dbReference type="Pfam" id="PF00496">
    <property type="entry name" value="SBP_bac_5"/>
    <property type="match status" value="1"/>
</dbReference>
<evidence type="ECO:0000256" key="2">
    <source>
        <dbReference type="ARBA" id="ARBA00022448"/>
    </source>
</evidence>
<dbReference type="Gene3D" id="3.10.105.10">
    <property type="entry name" value="Dipeptide-binding Protein, Domain 3"/>
    <property type="match status" value="1"/>
</dbReference>
<dbReference type="PIRSF" id="PIRSF002741">
    <property type="entry name" value="MppA"/>
    <property type="match status" value="1"/>
</dbReference>
<keyword evidence="7" id="KW-1185">Reference proteome</keyword>
<evidence type="ECO:0000256" key="1">
    <source>
        <dbReference type="ARBA" id="ARBA00005695"/>
    </source>
</evidence>
<keyword evidence="2" id="KW-0813">Transport</keyword>
<gene>
    <name evidence="6" type="ORF">H9L06_08095</name>
</gene>
<evidence type="ECO:0000313" key="7">
    <source>
        <dbReference type="Proteomes" id="UP000515934"/>
    </source>
</evidence>
<feature type="signal peptide" evidence="4">
    <location>
        <begin position="1"/>
        <end position="34"/>
    </location>
</feature>
<dbReference type="PROSITE" id="PS51257">
    <property type="entry name" value="PROKAR_LIPOPROTEIN"/>
    <property type="match status" value="1"/>
</dbReference>
<dbReference type="AlphaFoldDB" id="A0A7G9S315"/>
<dbReference type="EMBL" id="CP060716">
    <property type="protein sequence ID" value="QNN62240.1"/>
    <property type="molecule type" value="Genomic_DNA"/>
</dbReference>
<evidence type="ECO:0000313" key="6">
    <source>
        <dbReference type="EMBL" id="QNN62240.1"/>
    </source>
</evidence>
<dbReference type="CDD" id="cd00995">
    <property type="entry name" value="PBP2_NikA_DppA_OppA_like"/>
    <property type="match status" value="1"/>
</dbReference>